<dbReference type="InterPro" id="IPR032466">
    <property type="entry name" value="Metal_Hydrolase"/>
</dbReference>
<protein>
    <submittedName>
        <fullName evidence="3">Cytosine deaminase</fullName>
        <ecNumber evidence="3">3.5.4.1</ecNumber>
    </submittedName>
</protein>
<dbReference type="RefSeq" id="WP_218863185.1">
    <property type="nucleotide sequence ID" value="NZ_JACBYR010000001.1"/>
</dbReference>
<evidence type="ECO:0000313" key="4">
    <source>
        <dbReference type="Proteomes" id="UP000542125"/>
    </source>
</evidence>
<dbReference type="GO" id="GO:0006209">
    <property type="term" value="P:cytosine catabolic process"/>
    <property type="evidence" value="ECO:0007669"/>
    <property type="project" value="TreeGrafter"/>
</dbReference>
<gene>
    <name evidence="3" type="ORF">FHW18_002181</name>
</gene>
<accession>A0A7Y9ITP6</accession>
<dbReference type="GO" id="GO:0035888">
    <property type="term" value="F:isoguanine deaminase activity"/>
    <property type="evidence" value="ECO:0007669"/>
    <property type="project" value="TreeGrafter"/>
</dbReference>
<dbReference type="PANTHER" id="PTHR32027">
    <property type="entry name" value="CYTOSINE DEAMINASE"/>
    <property type="match status" value="1"/>
</dbReference>
<dbReference type="Gene3D" id="3.20.20.140">
    <property type="entry name" value="Metal-dependent hydrolases"/>
    <property type="match status" value="1"/>
</dbReference>
<dbReference type="PANTHER" id="PTHR32027:SF0">
    <property type="entry name" value="CYTOSINE DEAMINASE"/>
    <property type="match status" value="1"/>
</dbReference>
<dbReference type="InterPro" id="IPR013108">
    <property type="entry name" value="Amidohydro_3"/>
</dbReference>
<dbReference type="InterPro" id="IPR011059">
    <property type="entry name" value="Metal-dep_hydrolase_composite"/>
</dbReference>
<name>A0A7Y9ITP6_9BURK</name>
<dbReference type="CDD" id="cd01293">
    <property type="entry name" value="Bact_CD"/>
    <property type="match status" value="1"/>
</dbReference>
<organism evidence="3 4">
    <name type="scientific">Pigmentiphaga litoralis</name>
    <dbReference type="NCBI Taxonomy" id="516702"/>
    <lineage>
        <taxon>Bacteria</taxon>
        <taxon>Pseudomonadati</taxon>
        <taxon>Pseudomonadota</taxon>
        <taxon>Betaproteobacteria</taxon>
        <taxon>Burkholderiales</taxon>
        <taxon>Alcaligenaceae</taxon>
        <taxon>Pigmentiphaga</taxon>
    </lineage>
</organism>
<evidence type="ECO:0000259" key="2">
    <source>
        <dbReference type="Pfam" id="PF07969"/>
    </source>
</evidence>
<keyword evidence="3" id="KW-0378">Hydrolase</keyword>
<evidence type="ECO:0000313" key="3">
    <source>
        <dbReference type="EMBL" id="NYE82910.1"/>
    </source>
</evidence>
<feature type="domain" description="Amidohydrolase 3" evidence="2">
    <location>
        <begin position="214"/>
        <end position="414"/>
    </location>
</feature>
<dbReference type="Pfam" id="PF07969">
    <property type="entry name" value="Amidohydro_3"/>
    <property type="match status" value="1"/>
</dbReference>
<dbReference type="SUPFAM" id="SSF51556">
    <property type="entry name" value="Metallo-dependent hydrolases"/>
    <property type="match status" value="1"/>
</dbReference>
<dbReference type="EC" id="3.5.4.1" evidence="3"/>
<proteinExistence type="predicted"/>
<comment type="caution">
    <text evidence="3">The sequence shown here is derived from an EMBL/GenBank/DDBJ whole genome shotgun (WGS) entry which is preliminary data.</text>
</comment>
<evidence type="ECO:0000256" key="1">
    <source>
        <dbReference type="SAM" id="MobiDB-lite"/>
    </source>
</evidence>
<dbReference type="InterPro" id="IPR052349">
    <property type="entry name" value="Metallo-hydrolase_Enzymes"/>
</dbReference>
<feature type="region of interest" description="Disordered" evidence="1">
    <location>
        <begin position="98"/>
        <end position="121"/>
    </location>
</feature>
<sequence length="452" mass="49450">MLSNPPLSPTFFTVPDAPRYALRHVRVPTCLTGRSDLPATTHEANLSNVDLLIDHGRIADIQPAGAMAADLGPDLDHSMILPGLIDCHTHLDKGHIWPRKPNPTGDVPGASKATSEDRNANWHAEDVRRRMEFGLMTAYAKGVVSIRTHLDSLEPQAAISFPVFKEMRAQWAGRIDLQASSIAPIDIFLTDEGRRLADIVADAGGNLGCVTRFRSLPNAPGQPEFDVAMKNMFALATERGLNLDLHVDESGDIDARTLLRVAQLAIEVGFPGRILCGHCCSLALQEDSIIEQTLAACAAARIDIVSLPTVNMYLQSRTHGVTPRWRGVTLLHEMRARGLRVAVGGDNCRDPFHAYGDHDMLDTFTQAVKIGQLDHPISDWITTATCNPADIMGLTGRGRLRSGDAADLIVLRARDYSELLSRFQADRVVLRAGTAIDTRLPDYRMLDDLMVA</sequence>
<dbReference type="EMBL" id="JACBYR010000001">
    <property type="protein sequence ID" value="NYE82910.1"/>
    <property type="molecule type" value="Genomic_DNA"/>
</dbReference>
<dbReference type="SUPFAM" id="SSF51338">
    <property type="entry name" value="Composite domain of metallo-dependent hydrolases"/>
    <property type="match status" value="1"/>
</dbReference>
<dbReference type="Proteomes" id="UP000542125">
    <property type="component" value="Unassembled WGS sequence"/>
</dbReference>
<keyword evidence="4" id="KW-1185">Reference proteome</keyword>
<dbReference type="Gene3D" id="2.30.40.10">
    <property type="entry name" value="Urease, subunit C, domain 1"/>
    <property type="match status" value="1"/>
</dbReference>
<dbReference type="GO" id="GO:0004131">
    <property type="term" value="F:cytosine deaminase activity"/>
    <property type="evidence" value="ECO:0007669"/>
    <property type="project" value="UniProtKB-EC"/>
</dbReference>
<dbReference type="AlphaFoldDB" id="A0A7Y9ITP6"/>
<reference evidence="3 4" key="1">
    <citation type="submission" date="2020-07" db="EMBL/GenBank/DDBJ databases">
        <title>Genomic Encyclopedia of Type Strains, Phase IV (KMG-V): Genome sequencing to study the core and pangenomes of soil and plant-associated prokaryotes.</title>
        <authorList>
            <person name="Whitman W."/>
        </authorList>
    </citation>
    <scope>NUCLEOTIDE SEQUENCE [LARGE SCALE GENOMIC DNA]</scope>
    <source>
        <strain evidence="3 4">SAS40</strain>
    </source>
</reference>
<dbReference type="NCBIfam" id="NF005759">
    <property type="entry name" value="PRK07583.1"/>
    <property type="match status" value="1"/>
</dbReference>